<dbReference type="SUPFAM" id="SSF52540">
    <property type="entry name" value="P-loop containing nucleoside triphosphate hydrolases"/>
    <property type="match status" value="1"/>
</dbReference>
<dbReference type="GO" id="GO:0005525">
    <property type="term" value="F:GTP binding"/>
    <property type="evidence" value="ECO:0007669"/>
    <property type="project" value="InterPro"/>
</dbReference>
<dbReference type="GO" id="GO:0048309">
    <property type="term" value="P:endoplasmic reticulum inheritance"/>
    <property type="evidence" value="ECO:0007669"/>
    <property type="project" value="EnsemblFungi"/>
</dbReference>
<dbReference type="AlphaFoldDB" id="A0A0C7NA88"/>
<dbReference type="GO" id="GO:0000131">
    <property type="term" value="C:incipient cellular bud site"/>
    <property type="evidence" value="ECO:0007669"/>
    <property type="project" value="EnsemblFungi"/>
</dbReference>
<dbReference type="GO" id="GO:0048312">
    <property type="term" value="P:intracellular distribution of mitochondria"/>
    <property type="evidence" value="ECO:0007669"/>
    <property type="project" value="EnsemblFungi"/>
</dbReference>
<dbReference type="SMART" id="SM00173">
    <property type="entry name" value="RAS"/>
    <property type="match status" value="1"/>
</dbReference>
<proteinExistence type="predicted"/>
<dbReference type="Pfam" id="PF00071">
    <property type="entry name" value="Ras"/>
    <property type="match status" value="1"/>
</dbReference>
<dbReference type="GO" id="GO:0000001">
    <property type="term" value="P:mitochondrion inheritance"/>
    <property type="evidence" value="ECO:0007669"/>
    <property type="project" value="EnsemblFungi"/>
</dbReference>
<dbReference type="InterPro" id="IPR001806">
    <property type="entry name" value="Small_GTPase"/>
</dbReference>
<dbReference type="CDD" id="cd00154">
    <property type="entry name" value="Rab"/>
    <property type="match status" value="1"/>
</dbReference>
<dbReference type="GO" id="GO:0005934">
    <property type="term" value="C:cellular bud tip"/>
    <property type="evidence" value="ECO:0007669"/>
    <property type="project" value="EnsemblFungi"/>
</dbReference>
<gene>
    <name evidence="3" type="ORF">LALA0_S05e04830g</name>
</gene>
<reference evidence="3 4" key="1">
    <citation type="submission" date="2014-12" db="EMBL/GenBank/DDBJ databases">
        <authorList>
            <person name="Neuveglise Cecile"/>
        </authorList>
    </citation>
    <scope>NUCLEOTIDE SEQUENCE [LARGE SCALE GENOMIC DNA]</scope>
    <source>
        <strain evidence="3 4">CBS 12615</strain>
    </source>
</reference>
<dbReference type="Gene3D" id="3.40.50.300">
    <property type="entry name" value="P-loop containing nucleotide triphosphate hydrolases"/>
    <property type="match status" value="1"/>
</dbReference>
<feature type="compositionally biased region" description="Basic and acidic residues" evidence="2">
    <location>
        <begin position="403"/>
        <end position="414"/>
    </location>
</feature>
<dbReference type="GO" id="GO:0005783">
    <property type="term" value="C:endoplasmic reticulum"/>
    <property type="evidence" value="ECO:0007669"/>
    <property type="project" value="EnsemblFungi"/>
</dbReference>
<dbReference type="PANTHER" id="PTHR47978">
    <property type="match status" value="1"/>
</dbReference>
<accession>A0A0C7NA88</accession>
<organism evidence="3 4">
    <name type="scientific">Lachancea lanzarotensis</name>
    <dbReference type="NCBI Taxonomy" id="1245769"/>
    <lineage>
        <taxon>Eukaryota</taxon>
        <taxon>Fungi</taxon>
        <taxon>Dikarya</taxon>
        <taxon>Ascomycota</taxon>
        <taxon>Saccharomycotina</taxon>
        <taxon>Saccharomycetes</taxon>
        <taxon>Saccharomycetales</taxon>
        <taxon>Saccharomycetaceae</taxon>
        <taxon>Lachancea</taxon>
    </lineage>
</organism>
<keyword evidence="4" id="KW-1185">Reference proteome</keyword>
<dbReference type="GO" id="GO:0090167">
    <property type="term" value="P:Golgi distribution to daughter cells"/>
    <property type="evidence" value="ECO:0007669"/>
    <property type="project" value="EnsemblFungi"/>
</dbReference>
<dbReference type="OrthoDB" id="9989112at2759"/>
<feature type="region of interest" description="Disordered" evidence="2">
    <location>
        <begin position="1"/>
        <end position="74"/>
    </location>
</feature>
<dbReference type="FunFam" id="3.40.50.300:FF:001447">
    <property type="entry name" value="Ras-related protein Rab-1B"/>
    <property type="match status" value="1"/>
</dbReference>
<dbReference type="RefSeq" id="XP_022628627.1">
    <property type="nucleotide sequence ID" value="XM_022772289.1"/>
</dbReference>
<dbReference type="PRINTS" id="PR00449">
    <property type="entry name" value="RASTRNSFRMNG"/>
</dbReference>
<dbReference type="STRING" id="1245769.A0A0C7NA88"/>
<dbReference type="GO" id="GO:0031489">
    <property type="term" value="F:myosin V binding"/>
    <property type="evidence" value="ECO:0007669"/>
    <property type="project" value="EnsemblFungi"/>
</dbReference>
<dbReference type="Proteomes" id="UP000054304">
    <property type="component" value="Unassembled WGS sequence"/>
</dbReference>
<dbReference type="GeneID" id="34685870"/>
<dbReference type="PROSITE" id="PS51420">
    <property type="entry name" value="RHO"/>
    <property type="match status" value="1"/>
</dbReference>
<feature type="region of interest" description="Disordered" evidence="2">
    <location>
        <begin position="403"/>
        <end position="422"/>
    </location>
</feature>
<keyword evidence="1" id="KW-0547">Nucleotide-binding</keyword>
<feature type="compositionally biased region" description="Low complexity" evidence="2">
    <location>
        <begin position="10"/>
        <end position="25"/>
    </location>
</feature>
<name>A0A0C7NA88_9SACH</name>
<protein>
    <submittedName>
        <fullName evidence="3">LALA0S05e04830g1_1</fullName>
    </submittedName>
</protein>
<dbReference type="EMBL" id="LN736364">
    <property type="protein sequence ID" value="CEP62401.1"/>
    <property type="molecule type" value="Genomic_DNA"/>
</dbReference>
<dbReference type="PROSITE" id="PS51419">
    <property type="entry name" value="RAB"/>
    <property type="match status" value="1"/>
</dbReference>
<evidence type="ECO:0000313" key="4">
    <source>
        <dbReference type="Proteomes" id="UP000054304"/>
    </source>
</evidence>
<dbReference type="InterPro" id="IPR005225">
    <property type="entry name" value="Small_GTP-bd"/>
</dbReference>
<dbReference type="SMART" id="SM00174">
    <property type="entry name" value="RHO"/>
    <property type="match status" value="1"/>
</dbReference>
<sequence length="422" mass="47551">MSKTRQKRYSINFSAPASPISPSVSRFPSDTSLGGGLSHSTRPSSSRAQSARPSSAYGFELGRSEPQRSGSTKSFYRMRADEQNISLDSLTDSSSIKLLLIGDAAVGKTAMILSYCNELPTRSQASMIKKGSSPRISAQVPQRNKRLQNLKTIDKRKRYSLNDYEELFNNPVPHIRAPSISEDTQLDPIKGGKTDPNEIIIDTRSTIGVDIRTNVVNIDNRYFKVTMWDTAGQERYRNAMIPSLYKGSHGVLLSYDICNKKSFEHCLDYWLEEVLNCCSRDQSMRIYLVGNKIDLYKVRQVAHEDVLQLIDRAEQKFGIKIAGNFEVSCKWHQVVERTFNIIIKDLVEQGCYENDNTIREDSSEPEQDLLHGSTLRGNSAPWTEIERRGSTIIRRKVKEKSKTVDLTKPQDTESKAGGTSCC</sequence>
<dbReference type="SMART" id="SM00175">
    <property type="entry name" value="RAB"/>
    <property type="match status" value="1"/>
</dbReference>
<feature type="compositionally biased region" description="Low complexity" evidence="2">
    <location>
        <begin position="38"/>
        <end position="56"/>
    </location>
</feature>
<evidence type="ECO:0000256" key="1">
    <source>
        <dbReference type="ARBA" id="ARBA00022741"/>
    </source>
</evidence>
<dbReference type="GO" id="GO:0005935">
    <property type="term" value="C:cellular bud neck"/>
    <property type="evidence" value="ECO:0007669"/>
    <property type="project" value="EnsemblFungi"/>
</dbReference>
<dbReference type="GO" id="GO:0005739">
    <property type="term" value="C:mitochondrion"/>
    <property type="evidence" value="ECO:0007669"/>
    <property type="project" value="EnsemblFungi"/>
</dbReference>
<evidence type="ECO:0000313" key="3">
    <source>
        <dbReference type="EMBL" id="CEP62401.1"/>
    </source>
</evidence>
<dbReference type="InterPro" id="IPR027417">
    <property type="entry name" value="P-loop_NTPase"/>
</dbReference>
<evidence type="ECO:0000256" key="2">
    <source>
        <dbReference type="SAM" id="MobiDB-lite"/>
    </source>
</evidence>
<dbReference type="GO" id="GO:0003924">
    <property type="term" value="F:GTPase activity"/>
    <property type="evidence" value="ECO:0007669"/>
    <property type="project" value="InterPro"/>
</dbReference>
<dbReference type="NCBIfam" id="TIGR00231">
    <property type="entry name" value="small_GTP"/>
    <property type="match status" value="1"/>
</dbReference>
<dbReference type="HOGENOM" id="CLU_030444_0_0_1"/>